<protein>
    <submittedName>
        <fullName evidence="1">Uncharacterized protein</fullName>
    </submittedName>
</protein>
<dbReference type="RefSeq" id="XP_067489220.1">
    <property type="nucleotide sequence ID" value="XM_067634718.1"/>
</dbReference>
<name>A0A436ZY63_ARTFL</name>
<evidence type="ECO:0000313" key="1">
    <source>
        <dbReference type="EMBL" id="RVD83676.1"/>
    </source>
</evidence>
<dbReference type="EMBL" id="SAEB01000007">
    <property type="protein sequence ID" value="RVD83676.1"/>
    <property type="molecule type" value="Genomic_DNA"/>
</dbReference>
<accession>A0A436ZY63</accession>
<proteinExistence type="predicted"/>
<organism evidence="1 2">
    <name type="scientific">Arthrobotrys flagrans</name>
    <name type="common">Nematode-trapping fungus</name>
    <name type="synonym">Trichothecium flagrans</name>
    <dbReference type="NCBI Taxonomy" id="97331"/>
    <lineage>
        <taxon>Eukaryota</taxon>
        <taxon>Fungi</taxon>
        <taxon>Dikarya</taxon>
        <taxon>Ascomycota</taxon>
        <taxon>Pezizomycotina</taxon>
        <taxon>Orbiliomycetes</taxon>
        <taxon>Orbiliales</taxon>
        <taxon>Orbiliaceae</taxon>
        <taxon>Arthrobotrys</taxon>
    </lineage>
</organism>
<comment type="caution">
    <text evidence="1">The sequence shown here is derived from an EMBL/GenBank/DDBJ whole genome shotgun (WGS) entry which is preliminary data.</text>
</comment>
<dbReference type="GeneID" id="93587766"/>
<keyword evidence="2" id="KW-1185">Reference proteome</keyword>
<dbReference type="Proteomes" id="UP000283090">
    <property type="component" value="Unassembled WGS sequence"/>
</dbReference>
<evidence type="ECO:0000313" key="2">
    <source>
        <dbReference type="Proteomes" id="UP000283090"/>
    </source>
</evidence>
<sequence length="109" mass="12051">MSQRRRCILSTWLDFNIPIPCKHCRRNGGTTSISGSWVKETCSCPIHTHCNANDSRDGGLGVAVCGLDSLAAEWDLGAVRKVRHRKEFNRPPKAALAALRYGIPSADRF</sequence>
<dbReference type="AlphaFoldDB" id="A0A436ZY63"/>
<gene>
    <name evidence="1" type="ORF">DFL_005455</name>
</gene>
<dbReference type="VEuPathDB" id="FungiDB:DFL_005455"/>
<reference evidence="1 2" key="1">
    <citation type="submission" date="2019-01" db="EMBL/GenBank/DDBJ databases">
        <title>Intercellular communication is required for trap formation in the nematode-trapping fungus Duddingtonia flagrans.</title>
        <authorList>
            <person name="Youssar L."/>
            <person name="Wernet V."/>
            <person name="Hensel N."/>
            <person name="Hildebrandt H.-G."/>
            <person name="Fischer R."/>
        </authorList>
    </citation>
    <scope>NUCLEOTIDE SEQUENCE [LARGE SCALE GENOMIC DNA]</scope>
    <source>
        <strain evidence="1 2">CBS H-5679</strain>
    </source>
</reference>